<dbReference type="OrthoDB" id="2157854at2759"/>
<reference evidence="1 2" key="1">
    <citation type="submission" date="2019-03" db="EMBL/GenBank/DDBJ databases">
        <title>Single cell metagenomics reveals metabolic interactions within the superorganism composed of flagellate Streblomastix strix and complex community of Bacteroidetes bacteria on its surface.</title>
        <authorList>
            <person name="Treitli S.C."/>
            <person name="Kolisko M."/>
            <person name="Husnik F."/>
            <person name="Keeling P."/>
            <person name="Hampl V."/>
        </authorList>
    </citation>
    <scope>NUCLEOTIDE SEQUENCE [LARGE SCALE GENOMIC DNA]</scope>
    <source>
        <strain evidence="1">ST1C</strain>
    </source>
</reference>
<evidence type="ECO:0000313" key="2">
    <source>
        <dbReference type="Proteomes" id="UP000324800"/>
    </source>
</evidence>
<comment type="caution">
    <text evidence="1">The sequence shown here is derived from an EMBL/GenBank/DDBJ whole genome shotgun (WGS) entry which is preliminary data.</text>
</comment>
<sequence>MDRVHFCSIDTESMNLAISGSTIEGHKQQFKYAIKDQQFKTIITNNGFLKKGVQLLKKETTWLRYRIIERKYHLSSSQMQFCYRQQKNDDVEDVIRMKVVNEKNSGLIRDGYINCIENYSNESVQVTQIQLKNGVMSMIKINKSELTGVIDKMIVIDNDISKGQSFSCAPQIMNIDASNYRYKDNVQWSKDYE</sequence>
<proteinExistence type="predicted"/>
<gene>
    <name evidence="1" type="ORF">EZS28_029454</name>
</gene>
<evidence type="ECO:0000313" key="1">
    <source>
        <dbReference type="EMBL" id="KAA6375019.1"/>
    </source>
</evidence>
<name>A0A5J4UX18_9EUKA</name>
<accession>A0A5J4UX18</accession>
<dbReference type="Proteomes" id="UP000324800">
    <property type="component" value="Unassembled WGS sequence"/>
</dbReference>
<dbReference type="EMBL" id="SNRW01011533">
    <property type="protein sequence ID" value="KAA6375019.1"/>
    <property type="molecule type" value="Genomic_DNA"/>
</dbReference>
<dbReference type="AlphaFoldDB" id="A0A5J4UX18"/>
<protein>
    <submittedName>
        <fullName evidence="1">Uncharacterized protein</fullName>
    </submittedName>
</protein>
<organism evidence="1 2">
    <name type="scientific">Streblomastix strix</name>
    <dbReference type="NCBI Taxonomy" id="222440"/>
    <lineage>
        <taxon>Eukaryota</taxon>
        <taxon>Metamonada</taxon>
        <taxon>Preaxostyla</taxon>
        <taxon>Oxymonadida</taxon>
        <taxon>Streblomastigidae</taxon>
        <taxon>Streblomastix</taxon>
    </lineage>
</organism>